<dbReference type="Gene3D" id="3.40.50.1110">
    <property type="entry name" value="SGNH hydrolase"/>
    <property type="match status" value="1"/>
</dbReference>
<comment type="caution">
    <text evidence="1">The sequence shown here is derived from an EMBL/GenBank/DDBJ whole genome shotgun (WGS) entry which is preliminary data.</text>
</comment>
<dbReference type="VEuPathDB" id="VectorBase:HLOH_054280"/>
<dbReference type="EMBL" id="JABSTR010001758">
    <property type="protein sequence ID" value="KAH9384186.1"/>
    <property type="molecule type" value="Genomic_DNA"/>
</dbReference>
<dbReference type="SUPFAM" id="SSF52266">
    <property type="entry name" value="SGNH hydrolase"/>
    <property type="match status" value="1"/>
</dbReference>
<dbReference type="OrthoDB" id="10072345at2759"/>
<gene>
    <name evidence="1" type="ORF">HPB48_026179</name>
</gene>
<organism evidence="1 2">
    <name type="scientific">Haemaphysalis longicornis</name>
    <name type="common">Bush tick</name>
    <dbReference type="NCBI Taxonomy" id="44386"/>
    <lineage>
        <taxon>Eukaryota</taxon>
        <taxon>Metazoa</taxon>
        <taxon>Ecdysozoa</taxon>
        <taxon>Arthropoda</taxon>
        <taxon>Chelicerata</taxon>
        <taxon>Arachnida</taxon>
        <taxon>Acari</taxon>
        <taxon>Parasitiformes</taxon>
        <taxon>Ixodida</taxon>
        <taxon>Ixodoidea</taxon>
        <taxon>Ixodidae</taxon>
        <taxon>Haemaphysalinae</taxon>
        <taxon>Haemaphysalis</taxon>
    </lineage>
</organism>
<dbReference type="Proteomes" id="UP000821853">
    <property type="component" value="Unassembled WGS sequence"/>
</dbReference>
<proteinExistence type="predicted"/>
<accession>A0A9J6HAS8</accession>
<protein>
    <submittedName>
        <fullName evidence="1">Uncharacterized protein</fullName>
    </submittedName>
</protein>
<keyword evidence="2" id="KW-1185">Reference proteome</keyword>
<dbReference type="AlphaFoldDB" id="A0A9J6HAS8"/>
<dbReference type="InterPro" id="IPR036514">
    <property type="entry name" value="SGNH_hydro_sf"/>
</dbReference>
<name>A0A9J6HAS8_HAELO</name>
<reference evidence="1 2" key="1">
    <citation type="journal article" date="2020" name="Cell">
        <title>Large-Scale Comparative Analyses of Tick Genomes Elucidate Their Genetic Diversity and Vector Capacities.</title>
        <authorList>
            <consortium name="Tick Genome and Microbiome Consortium (TIGMIC)"/>
            <person name="Jia N."/>
            <person name="Wang J."/>
            <person name="Shi W."/>
            <person name="Du L."/>
            <person name="Sun Y."/>
            <person name="Zhan W."/>
            <person name="Jiang J.F."/>
            <person name="Wang Q."/>
            <person name="Zhang B."/>
            <person name="Ji P."/>
            <person name="Bell-Sakyi L."/>
            <person name="Cui X.M."/>
            <person name="Yuan T.T."/>
            <person name="Jiang B.G."/>
            <person name="Yang W.F."/>
            <person name="Lam T.T."/>
            <person name="Chang Q.C."/>
            <person name="Ding S.J."/>
            <person name="Wang X.J."/>
            <person name="Zhu J.G."/>
            <person name="Ruan X.D."/>
            <person name="Zhao L."/>
            <person name="Wei J.T."/>
            <person name="Ye R.Z."/>
            <person name="Que T.C."/>
            <person name="Du C.H."/>
            <person name="Zhou Y.H."/>
            <person name="Cheng J.X."/>
            <person name="Dai P.F."/>
            <person name="Guo W.B."/>
            <person name="Han X.H."/>
            <person name="Huang E.J."/>
            <person name="Li L.F."/>
            <person name="Wei W."/>
            <person name="Gao Y.C."/>
            <person name="Liu J.Z."/>
            <person name="Shao H.Z."/>
            <person name="Wang X."/>
            <person name="Wang C.C."/>
            <person name="Yang T.C."/>
            <person name="Huo Q.B."/>
            <person name="Li W."/>
            <person name="Chen H.Y."/>
            <person name="Chen S.E."/>
            <person name="Zhou L.G."/>
            <person name="Ni X.B."/>
            <person name="Tian J.H."/>
            <person name="Sheng Y."/>
            <person name="Liu T."/>
            <person name="Pan Y.S."/>
            <person name="Xia L.Y."/>
            <person name="Li J."/>
            <person name="Zhao F."/>
            <person name="Cao W.C."/>
        </authorList>
    </citation>
    <scope>NUCLEOTIDE SEQUENCE [LARGE SCALE GENOMIC DNA]</scope>
    <source>
        <strain evidence="1">HaeL-2018</strain>
    </source>
</reference>
<sequence>MDGDSQAKHLYQHFDPNRPGTPAFITQPGACIGDVQSLLDFVPETGKTISLHVGTNDLATVSGSTAFGRYKALLNLIGKECPKVSRVYATLVLPRSTNRRLRIRNYRFVGRCNREASFFNRVLRNYCRRSRTVFYLHHELQFYPAAKVLAADGLHPRFEGVAVMPATSMACASVGGARLQPGLRPGRPTSPLRCHPSIPQITAAELRCRGRCPCGAFDCSFFELAVQPPLEHLKVPAPRLPELTAPY</sequence>
<evidence type="ECO:0000313" key="2">
    <source>
        <dbReference type="Proteomes" id="UP000821853"/>
    </source>
</evidence>
<evidence type="ECO:0000313" key="1">
    <source>
        <dbReference type="EMBL" id="KAH9384186.1"/>
    </source>
</evidence>